<evidence type="ECO:0000313" key="1">
    <source>
        <dbReference type="EMBL" id="KAK7400158.1"/>
    </source>
</evidence>
<accession>A0AAN9SM96</accession>
<keyword evidence="2" id="KW-1185">Reference proteome</keyword>
<organism evidence="1 2">
    <name type="scientific">Psophocarpus tetragonolobus</name>
    <name type="common">Winged bean</name>
    <name type="synonym">Dolichos tetragonolobus</name>
    <dbReference type="NCBI Taxonomy" id="3891"/>
    <lineage>
        <taxon>Eukaryota</taxon>
        <taxon>Viridiplantae</taxon>
        <taxon>Streptophyta</taxon>
        <taxon>Embryophyta</taxon>
        <taxon>Tracheophyta</taxon>
        <taxon>Spermatophyta</taxon>
        <taxon>Magnoliopsida</taxon>
        <taxon>eudicotyledons</taxon>
        <taxon>Gunneridae</taxon>
        <taxon>Pentapetalae</taxon>
        <taxon>rosids</taxon>
        <taxon>fabids</taxon>
        <taxon>Fabales</taxon>
        <taxon>Fabaceae</taxon>
        <taxon>Papilionoideae</taxon>
        <taxon>50 kb inversion clade</taxon>
        <taxon>NPAAA clade</taxon>
        <taxon>indigoferoid/millettioid clade</taxon>
        <taxon>Phaseoleae</taxon>
        <taxon>Psophocarpus</taxon>
    </lineage>
</organism>
<sequence length="90" mass="10623">MREKLRRETKQPQHCKRMKVVGESLPPTYHHPLAFHPPTFFILHFQHFSFPTPFSCPSPHCWNSFQRNTFSGACFCCAKGCKEKIRYARP</sequence>
<dbReference type="Proteomes" id="UP001386955">
    <property type="component" value="Unassembled WGS sequence"/>
</dbReference>
<proteinExistence type="predicted"/>
<dbReference type="EMBL" id="JAYMYS010000003">
    <property type="protein sequence ID" value="KAK7400158.1"/>
    <property type="molecule type" value="Genomic_DNA"/>
</dbReference>
<comment type="caution">
    <text evidence="1">The sequence shown here is derived from an EMBL/GenBank/DDBJ whole genome shotgun (WGS) entry which is preliminary data.</text>
</comment>
<dbReference type="AlphaFoldDB" id="A0AAN9SM96"/>
<name>A0AAN9SM96_PSOTE</name>
<evidence type="ECO:0000313" key="2">
    <source>
        <dbReference type="Proteomes" id="UP001386955"/>
    </source>
</evidence>
<gene>
    <name evidence="1" type="ORF">VNO78_11358</name>
</gene>
<protein>
    <submittedName>
        <fullName evidence="1">Uncharacterized protein</fullName>
    </submittedName>
</protein>
<reference evidence="1 2" key="1">
    <citation type="submission" date="2024-01" db="EMBL/GenBank/DDBJ databases">
        <title>The genomes of 5 underutilized Papilionoideae crops provide insights into root nodulation and disease resistanc.</title>
        <authorList>
            <person name="Jiang F."/>
        </authorList>
    </citation>
    <scope>NUCLEOTIDE SEQUENCE [LARGE SCALE GENOMIC DNA]</scope>
    <source>
        <strain evidence="1">DUOXIRENSHENG_FW03</strain>
        <tissue evidence="1">Leaves</tissue>
    </source>
</reference>